<dbReference type="EMBL" id="ML213610">
    <property type="protein sequence ID" value="TFK37081.1"/>
    <property type="molecule type" value="Genomic_DNA"/>
</dbReference>
<evidence type="ECO:0000313" key="4">
    <source>
        <dbReference type="Proteomes" id="UP000308652"/>
    </source>
</evidence>
<evidence type="ECO:0000313" key="3">
    <source>
        <dbReference type="EMBL" id="TFK37081.1"/>
    </source>
</evidence>
<feature type="compositionally biased region" description="Basic and acidic residues" evidence="1">
    <location>
        <begin position="286"/>
        <end position="298"/>
    </location>
</feature>
<protein>
    <submittedName>
        <fullName evidence="3">Uncharacterized protein</fullName>
    </submittedName>
</protein>
<proteinExistence type="predicted"/>
<evidence type="ECO:0000256" key="1">
    <source>
        <dbReference type="SAM" id="MobiDB-lite"/>
    </source>
</evidence>
<feature type="region of interest" description="Disordered" evidence="1">
    <location>
        <begin position="98"/>
        <end position="165"/>
    </location>
</feature>
<organism evidence="3 4">
    <name type="scientific">Crucibulum laeve</name>
    <dbReference type="NCBI Taxonomy" id="68775"/>
    <lineage>
        <taxon>Eukaryota</taxon>
        <taxon>Fungi</taxon>
        <taxon>Dikarya</taxon>
        <taxon>Basidiomycota</taxon>
        <taxon>Agaricomycotina</taxon>
        <taxon>Agaricomycetes</taxon>
        <taxon>Agaricomycetidae</taxon>
        <taxon>Agaricales</taxon>
        <taxon>Agaricineae</taxon>
        <taxon>Nidulariaceae</taxon>
        <taxon>Crucibulum</taxon>
    </lineage>
</organism>
<reference evidence="3 4" key="1">
    <citation type="journal article" date="2019" name="Nat. Ecol. Evol.">
        <title>Megaphylogeny resolves global patterns of mushroom evolution.</title>
        <authorList>
            <person name="Varga T."/>
            <person name="Krizsan K."/>
            <person name="Foldi C."/>
            <person name="Dima B."/>
            <person name="Sanchez-Garcia M."/>
            <person name="Sanchez-Ramirez S."/>
            <person name="Szollosi G.J."/>
            <person name="Szarkandi J.G."/>
            <person name="Papp V."/>
            <person name="Albert L."/>
            <person name="Andreopoulos W."/>
            <person name="Angelini C."/>
            <person name="Antonin V."/>
            <person name="Barry K.W."/>
            <person name="Bougher N.L."/>
            <person name="Buchanan P."/>
            <person name="Buyck B."/>
            <person name="Bense V."/>
            <person name="Catcheside P."/>
            <person name="Chovatia M."/>
            <person name="Cooper J."/>
            <person name="Damon W."/>
            <person name="Desjardin D."/>
            <person name="Finy P."/>
            <person name="Geml J."/>
            <person name="Haridas S."/>
            <person name="Hughes K."/>
            <person name="Justo A."/>
            <person name="Karasinski D."/>
            <person name="Kautmanova I."/>
            <person name="Kiss B."/>
            <person name="Kocsube S."/>
            <person name="Kotiranta H."/>
            <person name="LaButti K.M."/>
            <person name="Lechner B.E."/>
            <person name="Liimatainen K."/>
            <person name="Lipzen A."/>
            <person name="Lukacs Z."/>
            <person name="Mihaltcheva S."/>
            <person name="Morgado L.N."/>
            <person name="Niskanen T."/>
            <person name="Noordeloos M.E."/>
            <person name="Ohm R.A."/>
            <person name="Ortiz-Santana B."/>
            <person name="Ovrebo C."/>
            <person name="Racz N."/>
            <person name="Riley R."/>
            <person name="Savchenko A."/>
            <person name="Shiryaev A."/>
            <person name="Soop K."/>
            <person name="Spirin V."/>
            <person name="Szebenyi C."/>
            <person name="Tomsovsky M."/>
            <person name="Tulloss R.E."/>
            <person name="Uehling J."/>
            <person name="Grigoriev I.V."/>
            <person name="Vagvolgyi C."/>
            <person name="Papp T."/>
            <person name="Martin F.M."/>
            <person name="Miettinen O."/>
            <person name="Hibbett D.S."/>
            <person name="Nagy L.G."/>
        </authorList>
    </citation>
    <scope>NUCLEOTIDE SEQUENCE [LARGE SCALE GENOMIC DNA]</scope>
    <source>
        <strain evidence="3 4">CBS 166.37</strain>
    </source>
</reference>
<sequence>MKVTSIAPAVVAIIASAALTNASPIPAGSADLVERAPNPADSGIDTSSMHRRFVEEDEELFSRDLDEEEFLARELEFDLDARDVPDSYELERRGGIISKISGPKKDSKASYNTGNPRPETPTGEFRKFTAGRNDDYFGDWQSLTGGRGKSGVNNPAAGKGKKKREFANEYELERRGGFMSKIAGPKKDRKASYKTGNPRPETPAGEFRKFTAGRHDDYFGDWQTMTGGRGRSGVDNPAAGRGRRRPRDLSELEVRGNGPSKPSKPVKDSKASYDTGNPRPETPTGEFRKFTAGKHDDYFGDWQSLTGGKGKSGVDNPAAGKGKKKRDMVFELETRGNGPSKPSKPAKDSKASYDTGNPRPETPTGEFRKFTAGKHDDYFGDWQSLTGGKGKSGVDNPAAGKGKKKREFKFDLEVRGNGPSKPSKPAKDSKASYDTGNPRPETPTGEFRKFTAGKHDDYFGDWQSLTGGKGKSGVDNPAAGKGKKKRAVTYELDLLD</sequence>
<dbReference type="OrthoDB" id="3046129at2759"/>
<feature type="compositionally biased region" description="Basic and acidic residues" evidence="1">
    <location>
        <begin position="366"/>
        <end position="378"/>
    </location>
</feature>
<name>A0A5C3M7F8_9AGAR</name>
<evidence type="ECO:0000256" key="2">
    <source>
        <dbReference type="SAM" id="SignalP"/>
    </source>
</evidence>
<feature type="chain" id="PRO_5022680294" evidence="2">
    <location>
        <begin position="23"/>
        <end position="496"/>
    </location>
</feature>
<dbReference type="Proteomes" id="UP000308652">
    <property type="component" value="Unassembled WGS sequence"/>
</dbReference>
<accession>A0A5C3M7F8</accession>
<dbReference type="AlphaFoldDB" id="A0A5C3M7F8"/>
<feature type="region of interest" description="Disordered" evidence="1">
    <location>
        <begin position="177"/>
        <end position="485"/>
    </location>
</feature>
<feature type="compositionally biased region" description="Basic and acidic residues" evidence="1">
    <location>
        <begin position="206"/>
        <end position="218"/>
    </location>
</feature>
<keyword evidence="2" id="KW-0732">Signal</keyword>
<gene>
    <name evidence="3" type="ORF">BDQ12DRAFT_724540</name>
</gene>
<feature type="signal peptide" evidence="2">
    <location>
        <begin position="1"/>
        <end position="22"/>
    </location>
</feature>
<keyword evidence="4" id="KW-1185">Reference proteome</keyword>
<feature type="compositionally biased region" description="Basic and acidic residues" evidence="1">
    <location>
        <begin position="124"/>
        <end position="135"/>
    </location>
</feature>
<feature type="compositionally biased region" description="Basic and acidic residues" evidence="1">
    <location>
        <begin position="446"/>
        <end position="458"/>
    </location>
</feature>